<proteinExistence type="inferred from homology"/>
<dbReference type="Pfam" id="PF00140">
    <property type="entry name" value="Sigma70_r1_2"/>
    <property type="match status" value="1"/>
</dbReference>
<dbReference type="AlphaFoldDB" id="A8ZN83"/>
<keyword evidence="5" id="KW-0804">Transcription</keyword>
<evidence type="ECO:0000256" key="3">
    <source>
        <dbReference type="ARBA" id="ARBA00023082"/>
    </source>
</evidence>
<dbReference type="RefSeq" id="WP_012167598.1">
    <property type="nucleotide sequence ID" value="NC_009928.1"/>
</dbReference>
<reference evidence="10 11" key="1">
    <citation type="journal article" date="2008" name="Proc. Natl. Acad. Sci. U.S.A.">
        <title>Niche adaptation and genome expansion in the chlorophyll d-producing cyanobacterium Acaryochloris marina.</title>
        <authorList>
            <person name="Swingley W.D."/>
            <person name="Chen M."/>
            <person name="Cheung P.C."/>
            <person name="Conrad A.L."/>
            <person name="Dejesa L.C."/>
            <person name="Hao J."/>
            <person name="Honchak B.M."/>
            <person name="Karbach L.E."/>
            <person name="Kurdoglu A."/>
            <person name="Lahiri S."/>
            <person name="Mastrian S.D."/>
            <person name="Miyashita H."/>
            <person name="Page L."/>
            <person name="Ramakrishna P."/>
            <person name="Satoh S."/>
            <person name="Sattley W.M."/>
            <person name="Shimada Y."/>
            <person name="Taylor H.L."/>
            <person name="Tomo T."/>
            <person name="Tsuchiya T."/>
            <person name="Wang Z.T."/>
            <person name="Raymond J."/>
            <person name="Mimuro M."/>
            <person name="Blankenship R.E."/>
            <person name="Touchman J.W."/>
        </authorList>
    </citation>
    <scope>NUCLEOTIDE SEQUENCE [LARGE SCALE GENOMIC DNA]</scope>
    <source>
        <strain evidence="11">MBIC 11017</strain>
        <plasmid evidence="11">Plasmid pREB3</plasmid>
    </source>
</reference>
<keyword evidence="4" id="KW-0238">DNA-binding</keyword>
<dbReference type="PIRSF" id="PIRSF000770">
    <property type="entry name" value="RNA_pol_sigma-SigE/K"/>
    <property type="match status" value="1"/>
</dbReference>
<evidence type="ECO:0000313" key="11">
    <source>
        <dbReference type="Proteomes" id="UP000000268"/>
    </source>
</evidence>
<evidence type="ECO:0000256" key="2">
    <source>
        <dbReference type="ARBA" id="ARBA00023015"/>
    </source>
</evidence>
<evidence type="ECO:0000256" key="5">
    <source>
        <dbReference type="ARBA" id="ARBA00023163"/>
    </source>
</evidence>
<keyword evidence="11" id="KW-1185">Reference proteome</keyword>
<evidence type="ECO:0000313" key="10">
    <source>
        <dbReference type="EMBL" id="ABW32282.1"/>
    </source>
</evidence>
<dbReference type="EMBL" id="CP000840">
    <property type="protein sequence ID" value="ABW32282.1"/>
    <property type="molecule type" value="Genomic_DNA"/>
</dbReference>
<dbReference type="CDD" id="cd06171">
    <property type="entry name" value="Sigma70_r4"/>
    <property type="match status" value="1"/>
</dbReference>
<dbReference type="InterPro" id="IPR007630">
    <property type="entry name" value="RNA_pol_sigma70_r4"/>
</dbReference>
<dbReference type="Gene3D" id="1.10.601.10">
    <property type="entry name" value="RNA Polymerase Primary Sigma Factor"/>
    <property type="match status" value="1"/>
</dbReference>
<dbReference type="PANTHER" id="PTHR30603">
    <property type="entry name" value="RNA POLYMERASE SIGMA FACTOR RPO"/>
    <property type="match status" value="1"/>
</dbReference>
<dbReference type="Pfam" id="PF04545">
    <property type="entry name" value="Sigma70_r4"/>
    <property type="match status" value="1"/>
</dbReference>
<evidence type="ECO:0000256" key="4">
    <source>
        <dbReference type="ARBA" id="ARBA00023125"/>
    </source>
</evidence>
<dbReference type="GO" id="GO:0003677">
    <property type="term" value="F:DNA binding"/>
    <property type="evidence" value="ECO:0007669"/>
    <property type="project" value="UniProtKB-KW"/>
</dbReference>
<keyword evidence="2" id="KW-0805">Transcription regulation</keyword>
<dbReference type="KEGG" id="amr:AM1_C0355"/>
<dbReference type="InterPro" id="IPR014284">
    <property type="entry name" value="RNA_pol_sigma-70_dom"/>
</dbReference>
<evidence type="ECO:0000259" key="7">
    <source>
        <dbReference type="Pfam" id="PF04539"/>
    </source>
</evidence>
<evidence type="ECO:0000259" key="9">
    <source>
        <dbReference type="Pfam" id="PF04545"/>
    </source>
</evidence>
<gene>
    <name evidence="10" type="primary">rpoD</name>
    <name evidence="10" type="ordered locus">AM1_C0355</name>
</gene>
<dbReference type="InterPro" id="IPR000943">
    <property type="entry name" value="RNA_pol_sigma70"/>
</dbReference>
<evidence type="ECO:0000256" key="1">
    <source>
        <dbReference type="ARBA" id="ARBA00007788"/>
    </source>
</evidence>
<keyword evidence="3" id="KW-0731">Sigma factor</keyword>
<dbReference type="Pfam" id="PF04539">
    <property type="entry name" value="Sigma70_r3"/>
    <property type="match status" value="1"/>
</dbReference>
<evidence type="ECO:0000259" key="6">
    <source>
        <dbReference type="Pfam" id="PF00140"/>
    </source>
</evidence>
<dbReference type="PANTHER" id="PTHR30603:SF60">
    <property type="entry name" value="RNA POLYMERASE SIGMA FACTOR RPOD"/>
    <property type="match status" value="1"/>
</dbReference>
<feature type="domain" description="RNA polymerase sigma-70 region 3" evidence="7">
    <location>
        <begin position="123"/>
        <end position="195"/>
    </location>
</feature>
<dbReference type="Pfam" id="PF04542">
    <property type="entry name" value="Sigma70_r2"/>
    <property type="match status" value="1"/>
</dbReference>
<dbReference type="GO" id="GO:0006352">
    <property type="term" value="P:DNA-templated transcription initiation"/>
    <property type="evidence" value="ECO:0007669"/>
    <property type="project" value="InterPro"/>
</dbReference>
<feature type="domain" description="RNA polymerase sigma-70 region 1.2" evidence="6">
    <location>
        <begin position="5"/>
        <end position="36"/>
    </location>
</feature>
<dbReference type="PRINTS" id="PR00046">
    <property type="entry name" value="SIGMA70FCT"/>
</dbReference>
<dbReference type="SUPFAM" id="SSF88659">
    <property type="entry name" value="Sigma3 and sigma4 domains of RNA polymerase sigma factors"/>
    <property type="match status" value="2"/>
</dbReference>
<dbReference type="GO" id="GO:0016987">
    <property type="term" value="F:sigma factor activity"/>
    <property type="evidence" value="ECO:0007669"/>
    <property type="project" value="UniProtKB-KW"/>
</dbReference>
<dbReference type="InterPro" id="IPR007624">
    <property type="entry name" value="RNA_pol_sigma70_r3"/>
</dbReference>
<feature type="domain" description="RNA polymerase sigma-70 region 4" evidence="9">
    <location>
        <begin position="210"/>
        <end position="262"/>
    </location>
</feature>
<dbReference type="SUPFAM" id="SSF88946">
    <property type="entry name" value="Sigma2 domain of RNA polymerase sigma factors"/>
    <property type="match status" value="1"/>
</dbReference>
<dbReference type="InterPro" id="IPR013324">
    <property type="entry name" value="RNA_pol_sigma_r3/r4-like"/>
</dbReference>
<keyword evidence="10" id="KW-0614">Plasmid</keyword>
<dbReference type="InterPro" id="IPR050239">
    <property type="entry name" value="Sigma-70_RNA_pol_init_factors"/>
</dbReference>
<sequence length="273" mass="31549">MIQTDSTGAYLKEIGRYPLLSHEEEIQLARQAKAGNLRAKQRMIECNLRLVVSIAKKHQNRGLPFMDLIQEGSIGLSRAVEKFEPEQGYRFSTYAYWWIRQGITRSIQNNSRVIRLPVWHWQTGNQIKQTQRQLSQEFGREPTLAELAEAMEIDLDKLKQNMHHLQDVLSLDMQVGKEQDTTLGELIEAEQSTPTHLELLNQSEEVSSYLSLLDERQRYVIVQRYGLEDGEAKTMQDIGQQLGVSRERIRQIINKAMKKLQKNSDLATEIKTA</sequence>
<dbReference type="InterPro" id="IPR007627">
    <property type="entry name" value="RNA_pol_sigma70_r2"/>
</dbReference>
<evidence type="ECO:0000259" key="8">
    <source>
        <dbReference type="Pfam" id="PF04542"/>
    </source>
</evidence>
<dbReference type="OrthoDB" id="551215at2"/>
<dbReference type="Gene3D" id="1.10.10.10">
    <property type="entry name" value="Winged helix-like DNA-binding domain superfamily/Winged helix DNA-binding domain"/>
    <property type="match status" value="2"/>
</dbReference>
<feature type="domain" description="RNA polymerase sigma-70 region 2" evidence="8">
    <location>
        <begin position="43"/>
        <end position="112"/>
    </location>
</feature>
<dbReference type="InterPro" id="IPR009042">
    <property type="entry name" value="RNA_pol_sigma70_r1_2"/>
</dbReference>
<comment type="similarity">
    <text evidence="1">Belongs to the sigma-70 factor family.</text>
</comment>
<dbReference type="Proteomes" id="UP000000268">
    <property type="component" value="Plasmid pREB3"/>
</dbReference>
<accession>A8ZN83</accession>
<dbReference type="InterPro" id="IPR036388">
    <property type="entry name" value="WH-like_DNA-bd_sf"/>
</dbReference>
<dbReference type="HOGENOM" id="CLU_014793_3_5_3"/>
<dbReference type="NCBIfam" id="TIGR02937">
    <property type="entry name" value="sigma70-ECF"/>
    <property type="match status" value="1"/>
</dbReference>
<geneLocation type="plasmid" evidence="10 11">
    <name>pREB3</name>
</geneLocation>
<dbReference type="InterPro" id="IPR013325">
    <property type="entry name" value="RNA_pol_sigma_r2"/>
</dbReference>
<name>A8ZN83_ACAM1</name>
<organism evidence="10 11">
    <name type="scientific">Acaryochloris marina (strain MBIC 11017)</name>
    <dbReference type="NCBI Taxonomy" id="329726"/>
    <lineage>
        <taxon>Bacteria</taxon>
        <taxon>Bacillati</taxon>
        <taxon>Cyanobacteriota</taxon>
        <taxon>Cyanophyceae</taxon>
        <taxon>Acaryochloridales</taxon>
        <taxon>Acaryochloridaceae</taxon>
        <taxon>Acaryochloris</taxon>
    </lineage>
</organism>
<protein>
    <submittedName>
        <fullName evidence="10">RNA polymerase sigma-70 factor</fullName>
    </submittedName>
</protein>